<dbReference type="GO" id="GO:0031424">
    <property type="term" value="P:keratinization"/>
    <property type="evidence" value="ECO:0007669"/>
    <property type="project" value="TreeGrafter"/>
</dbReference>
<keyword evidence="7" id="KW-1185">Reference proteome</keyword>
<dbReference type="InterPro" id="IPR039008">
    <property type="entry name" value="IF_rod_dom"/>
</dbReference>
<dbReference type="PRINTS" id="PR01276">
    <property type="entry name" value="TYPE2KERATIN"/>
</dbReference>
<dbReference type="PROSITE" id="PS51842">
    <property type="entry name" value="IF_ROD_2"/>
    <property type="match status" value="1"/>
</dbReference>
<organism evidence="6 7">
    <name type="scientific">Pavo cristatus</name>
    <name type="common">Indian peafowl</name>
    <name type="synonym">Blue peafowl</name>
    <dbReference type="NCBI Taxonomy" id="9049"/>
    <lineage>
        <taxon>Eukaryota</taxon>
        <taxon>Metazoa</taxon>
        <taxon>Chordata</taxon>
        <taxon>Craniata</taxon>
        <taxon>Vertebrata</taxon>
        <taxon>Euteleostomi</taxon>
        <taxon>Archelosauria</taxon>
        <taxon>Archosauria</taxon>
        <taxon>Dinosauria</taxon>
        <taxon>Saurischia</taxon>
        <taxon>Theropoda</taxon>
        <taxon>Coelurosauria</taxon>
        <taxon>Aves</taxon>
        <taxon>Neognathae</taxon>
        <taxon>Galloanserae</taxon>
        <taxon>Galliformes</taxon>
        <taxon>Phasianidae</taxon>
        <taxon>Phasianinae</taxon>
        <taxon>Pavo</taxon>
    </lineage>
</organism>
<evidence type="ECO:0000259" key="5">
    <source>
        <dbReference type="PROSITE" id="PS51842"/>
    </source>
</evidence>
<feature type="compositionally biased region" description="Low complexity" evidence="4">
    <location>
        <begin position="541"/>
        <end position="562"/>
    </location>
</feature>
<dbReference type="InterPro" id="IPR032444">
    <property type="entry name" value="Keratin_2_head"/>
</dbReference>
<feature type="region of interest" description="Disordered" evidence="4">
    <location>
        <begin position="492"/>
        <end position="620"/>
    </location>
</feature>
<evidence type="ECO:0000313" key="6">
    <source>
        <dbReference type="Ensembl" id="ENSPSTP00000012294.1"/>
    </source>
</evidence>
<accession>A0A8C9FB50</accession>
<dbReference type="PANTHER" id="PTHR45616:SF39">
    <property type="entry name" value="KERATIN, TYPE II CYTOSKELETAL 6A-RELATED"/>
    <property type="match status" value="1"/>
</dbReference>
<feature type="region of interest" description="Disordered" evidence="4">
    <location>
        <begin position="632"/>
        <end position="696"/>
    </location>
</feature>
<dbReference type="SUPFAM" id="SSF64593">
    <property type="entry name" value="Intermediate filament protein, coiled coil region"/>
    <property type="match status" value="2"/>
</dbReference>
<dbReference type="PANTHER" id="PTHR45616">
    <property type="entry name" value="GATA-TYPE DOMAIN-CONTAINING PROTEIN"/>
    <property type="match status" value="1"/>
</dbReference>
<reference evidence="6" key="2">
    <citation type="submission" date="2025-09" db="UniProtKB">
        <authorList>
            <consortium name="Ensembl"/>
        </authorList>
    </citation>
    <scope>IDENTIFICATION</scope>
</reference>
<sequence length="840" mass="87195">MSRQSVCRSFGGGSRRGYSSCSAVGGGFGGSGGRSRISYSSFSTSRGTGGGGRCGGFSSRSLHNMGGSGRISMGGSYGGGYGCRIVGLGGGYGGGFGGIGGGVIGGGVGSFGGPVRGGPGFPAGIQPVQVDPTLLRPVHVDIDPQIQQVKCQEKEQIKTLNNQFASFIDKVQCLERQNQALMTKWELLQQQSSRPEESRSITSFFQSYINNLQRQLDTLQSQKEQLDPEAYEMLQLVEDYKKRFEDEINKRASKEEEYVELKKELDSAYMRKMEFEVRVETLKQELEFLRCLYEAELSQLQTVVDNTNVILSMDNGREVNMDSIIEEVRQEYERTAQKGKDEVNAMYQGRVSRHINESSLNSYQEIQELTRQIQRLQPEIEIVRREVKHQEAIRDAEQRGSSAVKDGQKKLQELENALQQAREDLTRILHDYQELLNAKLALDIEIAMYRSLLEEEETRMRMIIIFLAGVDTHSVSGASGFGREYDDFKRGREEMSSDDSTRTIWAETTPGGGREGGRSDRGTTYGRVGHRGGESGRYHTGRSSGQSSESGYASGGRTSTGGSLSGGGHSSEGFGSSSGSGRCSPHGGGLSTGGSSGSGRRGSISGEGGSSGHGGSSYGSGSGGSICGGGGSGSGSGSGFGSGSGSGGSFGSGGSSSGGGHSSGGFGSSSGSGSGRRGSISGGGGSSGHGGSSYGSGGSICRGEGSSSASGSVGSFGSCGSVSHDTGSFSGGSCVSPGGHSSGGYGSSSFGEGYGYGGSCSGDICSPGSEGYGFEGGYFSGGDGCYRGGGECGGFEYYGPRVETGECSSEAGPSSPRCGYLSGSAFGSETSDFSADPYHK</sequence>
<feature type="domain" description="IF rod" evidence="5">
    <location>
        <begin position="153"/>
        <end position="460"/>
    </location>
</feature>
<dbReference type="GO" id="GO:0045109">
    <property type="term" value="P:intermediate filament organization"/>
    <property type="evidence" value="ECO:0007669"/>
    <property type="project" value="TreeGrafter"/>
</dbReference>
<keyword evidence="1" id="KW-0403">Intermediate filament</keyword>
<feature type="compositionally biased region" description="Basic and acidic residues" evidence="4">
    <location>
        <begin position="492"/>
        <end position="501"/>
    </location>
</feature>
<dbReference type="Proteomes" id="UP000694428">
    <property type="component" value="Unplaced"/>
</dbReference>
<evidence type="ECO:0000313" key="7">
    <source>
        <dbReference type="Proteomes" id="UP000694428"/>
    </source>
</evidence>
<name>A0A8C9FB50_PAVCR</name>
<dbReference type="GO" id="GO:0045095">
    <property type="term" value="C:keratin filament"/>
    <property type="evidence" value="ECO:0007669"/>
    <property type="project" value="InterPro"/>
</dbReference>
<evidence type="ECO:0000256" key="1">
    <source>
        <dbReference type="ARBA" id="ARBA00022754"/>
    </source>
</evidence>
<dbReference type="Pfam" id="PF16208">
    <property type="entry name" value="Keratin_2_head"/>
    <property type="match status" value="1"/>
</dbReference>
<dbReference type="Gene3D" id="1.20.5.1160">
    <property type="entry name" value="Vasodilator-stimulated phosphoprotein"/>
    <property type="match status" value="1"/>
</dbReference>
<dbReference type="Gene3D" id="1.20.5.500">
    <property type="entry name" value="Single helix bin"/>
    <property type="match status" value="1"/>
</dbReference>
<dbReference type="Ensembl" id="ENSPSTT00000012893.1">
    <property type="protein sequence ID" value="ENSPSTP00000012294.1"/>
    <property type="gene ID" value="ENSPSTG00000008659.1"/>
</dbReference>
<evidence type="ECO:0000256" key="3">
    <source>
        <dbReference type="SAM" id="Coils"/>
    </source>
</evidence>
<feature type="compositionally biased region" description="Gly residues" evidence="4">
    <location>
        <begin position="586"/>
        <end position="620"/>
    </location>
</feature>
<feature type="coiled-coil region" evidence="3">
    <location>
        <begin position="366"/>
        <end position="438"/>
    </location>
</feature>
<feature type="compositionally biased region" description="Low complexity" evidence="4">
    <location>
        <begin position="571"/>
        <end position="585"/>
    </location>
</feature>
<protein>
    <submittedName>
        <fullName evidence="6">Keratin 1</fullName>
    </submittedName>
</protein>
<proteinExistence type="predicted"/>
<dbReference type="SMART" id="SM01391">
    <property type="entry name" value="Filament"/>
    <property type="match status" value="1"/>
</dbReference>
<dbReference type="GO" id="GO:0005615">
    <property type="term" value="C:extracellular space"/>
    <property type="evidence" value="ECO:0007669"/>
    <property type="project" value="TreeGrafter"/>
</dbReference>
<feature type="coiled-coil region" evidence="3">
    <location>
        <begin position="157"/>
        <end position="299"/>
    </location>
</feature>
<dbReference type="Pfam" id="PF00038">
    <property type="entry name" value="Filament"/>
    <property type="match status" value="1"/>
</dbReference>
<keyword evidence="2 3" id="KW-0175">Coiled coil</keyword>
<reference evidence="6" key="1">
    <citation type="submission" date="2025-08" db="UniProtKB">
        <authorList>
            <consortium name="Ensembl"/>
        </authorList>
    </citation>
    <scope>IDENTIFICATION</scope>
</reference>
<dbReference type="Gene3D" id="1.20.5.170">
    <property type="match status" value="1"/>
</dbReference>
<evidence type="ECO:0000256" key="2">
    <source>
        <dbReference type="ARBA" id="ARBA00023054"/>
    </source>
</evidence>
<dbReference type="GO" id="GO:0030280">
    <property type="term" value="F:structural constituent of skin epidermis"/>
    <property type="evidence" value="ECO:0007669"/>
    <property type="project" value="TreeGrafter"/>
</dbReference>
<dbReference type="FunFam" id="1.20.5.1160:FF:000001">
    <property type="entry name" value="Keratin type II"/>
    <property type="match status" value="1"/>
</dbReference>
<evidence type="ECO:0000256" key="4">
    <source>
        <dbReference type="SAM" id="MobiDB-lite"/>
    </source>
</evidence>
<dbReference type="AlphaFoldDB" id="A0A8C9FB50"/>
<dbReference type="InterPro" id="IPR003054">
    <property type="entry name" value="Keratin_II"/>
</dbReference>